<feature type="compositionally biased region" description="Basic and acidic residues" evidence="1">
    <location>
        <begin position="65"/>
        <end position="88"/>
    </location>
</feature>
<dbReference type="AlphaFoldDB" id="A0A813DPN1"/>
<keyword evidence="3" id="KW-1185">Reference proteome</keyword>
<evidence type="ECO:0000313" key="3">
    <source>
        <dbReference type="Proteomes" id="UP000654075"/>
    </source>
</evidence>
<feature type="compositionally biased region" description="Basic residues" evidence="1">
    <location>
        <begin position="55"/>
        <end position="64"/>
    </location>
</feature>
<feature type="compositionally biased region" description="Pro residues" evidence="1">
    <location>
        <begin position="37"/>
        <end position="50"/>
    </location>
</feature>
<evidence type="ECO:0000256" key="1">
    <source>
        <dbReference type="SAM" id="MobiDB-lite"/>
    </source>
</evidence>
<dbReference type="Proteomes" id="UP000654075">
    <property type="component" value="Unassembled WGS sequence"/>
</dbReference>
<comment type="caution">
    <text evidence="2">The sequence shown here is derived from an EMBL/GenBank/DDBJ whole genome shotgun (WGS) entry which is preliminary data.</text>
</comment>
<dbReference type="EMBL" id="CAJNNV010003944">
    <property type="protein sequence ID" value="CAE8589881.1"/>
    <property type="molecule type" value="Genomic_DNA"/>
</dbReference>
<sequence>MTFGGADDEDAQTEAPGSWVRALLLRKDDAGAEEPSPAKPSAPAPPAPPAPRERSRSRRTRKVRGTADKLDMSLDELSRLDDEPKRETAASAGDGQGSAKLCHTRERMQDSDAHVIA</sequence>
<feature type="non-terminal residue" evidence="2">
    <location>
        <position position="1"/>
    </location>
</feature>
<feature type="compositionally biased region" description="Basic and acidic residues" evidence="1">
    <location>
        <begin position="103"/>
        <end position="117"/>
    </location>
</feature>
<feature type="region of interest" description="Disordered" evidence="1">
    <location>
        <begin position="25"/>
        <end position="117"/>
    </location>
</feature>
<name>A0A813DPN1_POLGL</name>
<organism evidence="2 3">
    <name type="scientific">Polarella glacialis</name>
    <name type="common">Dinoflagellate</name>
    <dbReference type="NCBI Taxonomy" id="89957"/>
    <lineage>
        <taxon>Eukaryota</taxon>
        <taxon>Sar</taxon>
        <taxon>Alveolata</taxon>
        <taxon>Dinophyceae</taxon>
        <taxon>Suessiales</taxon>
        <taxon>Suessiaceae</taxon>
        <taxon>Polarella</taxon>
    </lineage>
</organism>
<evidence type="ECO:0000313" key="2">
    <source>
        <dbReference type="EMBL" id="CAE8589881.1"/>
    </source>
</evidence>
<proteinExistence type="predicted"/>
<reference evidence="2" key="1">
    <citation type="submission" date="2021-02" db="EMBL/GenBank/DDBJ databases">
        <authorList>
            <person name="Dougan E. K."/>
            <person name="Rhodes N."/>
            <person name="Thang M."/>
            <person name="Chan C."/>
        </authorList>
    </citation>
    <scope>NUCLEOTIDE SEQUENCE</scope>
</reference>
<protein>
    <submittedName>
        <fullName evidence="2">Uncharacterized protein</fullName>
    </submittedName>
</protein>
<gene>
    <name evidence="2" type="ORF">PGLA1383_LOCUS8611</name>
</gene>
<accession>A0A813DPN1</accession>